<dbReference type="PANTHER" id="PTHR40047">
    <property type="entry name" value="UPF0703 PROTEIN YCGQ"/>
    <property type="match status" value="1"/>
</dbReference>
<feature type="domain" description="DUF1980" evidence="2">
    <location>
        <begin position="16"/>
        <end position="123"/>
    </location>
</feature>
<dbReference type="InterPro" id="IPR048447">
    <property type="entry name" value="DUF1980_C"/>
</dbReference>
<proteinExistence type="predicted"/>
<dbReference type="Pfam" id="PF09323">
    <property type="entry name" value="DUF1980"/>
    <property type="match status" value="1"/>
</dbReference>
<organism evidence="4 5">
    <name type="scientific">Arthrobacter gyeryongensis</name>
    <dbReference type="NCBI Taxonomy" id="1650592"/>
    <lineage>
        <taxon>Bacteria</taxon>
        <taxon>Bacillati</taxon>
        <taxon>Actinomycetota</taxon>
        <taxon>Actinomycetes</taxon>
        <taxon>Micrococcales</taxon>
        <taxon>Micrococcaceae</taxon>
        <taxon>Arthrobacter</taxon>
    </lineage>
</organism>
<dbReference type="Pfam" id="PF21537">
    <property type="entry name" value="DUF1980_C"/>
    <property type="match status" value="1"/>
</dbReference>
<evidence type="ECO:0000259" key="2">
    <source>
        <dbReference type="Pfam" id="PF09323"/>
    </source>
</evidence>
<dbReference type="EMBL" id="BAABKK010000027">
    <property type="protein sequence ID" value="GAA5199014.1"/>
    <property type="molecule type" value="Genomic_DNA"/>
</dbReference>
<dbReference type="PANTHER" id="PTHR40047:SF1">
    <property type="entry name" value="UPF0703 PROTEIN YCGQ"/>
    <property type="match status" value="1"/>
</dbReference>
<keyword evidence="1" id="KW-0472">Membrane</keyword>
<name>A0ABP9SQ28_9MICC</name>
<feature type="transmembrane region" description="Helical" evidence="1">
    <location>
        <begin position="40"/>
        <end position="62"/>
    </location>
</feature>
<keyword evidence="1" id="KW-1133">Transmembrane helix</keyword>
<accession>A0ABP9SQ28</accession>
<gene>
    <name evidence="4" type="ORF">GCM10023346_37700</name>
</gene>
<evidence type="ECO:0000259" key="3">
    <source>
        <dbReference type="Pfam" id="PF21537"/>
    </source>
</evidence>
<dbReference type="InterPro" id="IPR048493">
    <property type="entry name" value="DUF1980_N"/>
</dbReference>
<dbReference type="RefSeq" id="WP_345451645.1">
    <property type="nucleotide sequence ID" value="NZ_BAABKK010000027.1"/>
</dbReference>
<evidence type="ECO:0000313" key="4">
    <source>
        <dbReference type="EMBL" id="GAA5199014.1"/>
    </source>
</evidence>
<feature type="transmembrane region" description="Helical" evidence="1">
    <location>
        <begin position="6"/>
        <end position="28"/>
    </location>
</feature>
<keyword evidence="5" id="KW-1185">Reference proteome</keyword>
<sequence>MVIRRLVGRWQGVVLSLIGLIATVWLGLSGQLALYIHPRYFVFTVIMAVIAGVLALAAFAFAPTTQDAHAHDNGHEHEHGDEAGSRWGWLWPVGSVLTIIAAVVALLILPPSTLTTATVAQRDLNGSASALTLKAPALPDKGDYSAFTVRDWASLLRSGAGQDFFADKTATVTGFISADKTDPNVFFVTRFVVTCCAVDAQPIGVPVYHPGWQNEYKADSWVTVTSSFRANPNAASREAIVLIPDSIKPTTQPAQPYVY</sequence>
<evidence type="ECO:0000313" key="5">
    <source>
        <dbReference type="Proteomes" id="UP001500200"/>
    </source>
</evidence>
<dbReference type="NCBIfam" id="TIGR03943">
    <property type="entry name" value="TIGR03943 family putative permease subunit"/>
    <property type="match status" value="1"/>
</dbReference>
<feature type="transmembrane region" description="Helical" evidence="1">
    <location>
        <begin position="89"/>
        <end position="109"/>
    </location>
</feature>
<evidence type="ECO:0000256" key="1">
    <source>
        <dbReference type="SAM" id="Phobius"/>
    </source>
</evidence>
<comment type="caution">
    <text evidence="4">The sequence shown here is derived from an EMBL/GenBank/DDBJ whole genome shotgun (WGS) entry which is preliminary data.</text>
</comment>
<reference evidence="5" key="1">
    <citation type="journal article" date="2019" name="Int. J. Syst. Evol. Microbiol.">
        <title>The Global Catalogue of Microorganisms (GCM) 10K type strain sequencing project: providing services to taxonomists for standard genome sequencing and annotation.</title>
        <authorList>
            <consortium name="The Broad Institute Genomics Platform"/>
            <consortium name="The Broad Institute Genome Sequencing Center for Infectious Disease"/>
            <person name="Wu L."/>
            <person name="Ma J."/>
        </authorList>
    </citation>
    <scope>NUCLEOTIDE SEQUENCE [LARGE SCALE GENOMIC DNA]</scope>
    <source>
        <strain evidence="5">JCM 18514</strain>
    </source>
</reference>
<dbReference type="InterPro" id="IPR052955">
    <property type="entry name" value="UPF0703_membrane_permease"/>
</dbReference>
<protein>
    <submittedName>
        <fullName evidence="4">TIGR03943 family protein</fullName>
    </submittedName>
</protein>
<dbReference type="InterPro" id="IPR015402">
    <property type="entry name" value="DUF1980"/>
</dbReference>
<keyword evidence="1" id="KW-0812">Transmembrane</keyword>
<feature type="domain" description="DUF1980" evidence="3">
    <location>
        <begin position="163"/>
        <end position="259"/>
    </location>
</feature>
<dbReference type="Proteomes" id="UP001500200">
    <property type="component" value="Unassembled WGS sequence"/>
</dbReference>